<feature type="compositionally biased region" description="Polar residues" evidence="2">
    <location>
        <begin position="160"/>
        <end position="173"/>
    </location>
</feature>
<feature type="region of interest" description="Disordered" evidence="2">
    <location>
        <begin position="799"/>
        <end position="844"/>
    </location>
</feature>
<dbReference type="PANTHER" id="PTHR23159">
    <property type="entry name" value="CENTROSOMAL PROTEIN 2"/>
    <property type="match status" value="1"/>
</dbReference>
<feature type="compositionally biased region" description="Basic and acidic residues" evidence="2">
    <location>
        <begin position="1128"/>
        <end position="1145"/>
    </location>
</feature>
<feature type="compositionally biased region" description="Acidic residues" evidence="2">
    <location>
        <begin position="1072"/>
        <end position="1086"/>
    </location>
</feature>
<dbReference type="STRING" id="200324.A0A2N5TAR9"/>
<feature type="compositionally biased region" description="Low complexity" evidence="2">
    <location>
        <begin position="409"/>
        <end position="432"/>
    </location>
</feature>
<feature type="compositionally biased region" description="Acidic residues" evidence="2">
    <location>
        <begin position="500"/>
        <end position="522"/>
    </location>
</feature>
<proteinExistence type="predicted"/>
<feature type="compositionally biased region" description="Polar residues" evidence="2">
    <location>
        <begin position="1146"/>
        <end position="1156"/>
    </location>
</feature>
<feature type="region of interest" description="Disordered" evidence="2">
    <location>
        <begin position="50"/>
        <end position="104"/>
    </location>
</feature>
<feature type="region of interest" description="Disordered" evidence="2">
    <location>
        <begin position="2009"/>
        <end position="2069"/>
    </location>
</feature>
<feature type="coiled-coil region" evidence="1">
    <location>
        <begin position="1641"/>
        <end position="1682"/>
    </location>
</feature>
<feature type="region of interest" description="Disordered" evidence="2">
    <location>
        <begin position="1277"/>
        <end position="1350"/>
    </location>
</feature>
<feature type="compositionally biased region" description="Low complexity" evidence="2">
    <location>
        <begin position="764"/>
        <end position="781"/>
    </location>
</feature>
<feature type="compositionally biased region" description="Low complexity" evidence="2">
    <location>
        <begin position="174"/>
        <end position="183"/>
    </location>
</feature>
<feature type="region of interest" description="Disordered" evidence="2">
    <location>
        <begin position="1217"/>
        <end position="1242"/>
    </location>
</feature>
<dbReference type="EMBL" id="PGCI01000658">
    <property type="protein sequence ID" value="PLW22607.1"/>
    <property type="molecule type" value="Genomic_DNA"/>
</dbReference>
<feature type="compositionally biased region" description="Pro residues" evidence="2">
    <location>
        <begin position="463"/>
        <end position="478"/>
    </location>
</feature>
<feature type="compositionally biased region" description="Polar residues" evidence="2">
    <location>
        <begin position="2090"/>
        <end position="2106"/>
    </location>
</feature>
<gene>
    <name evidence="3" type="ORF">PCANC_11384</name>
    <name evidence="4" type="ORF">PCASD_12215</name>
</gene>
<feature type="region of interest" description="Disordered" evidence="2">
    <location>
        <begin position="1921"/>
        <end position="1950"/>
    </location>
</feature>
<evidence type="ECO:0000256" key="2">
    <source>
        <dbReference type="SAM" id="MobiDB-lite"/>
    </source>
</evidence>
<feature type="compositionally biased region" description="Low complexity" evidence="2">
    <location>
        <begin position="1112"/>
        <end position="1127"/>
    </location>
</feature>
<feature type="region of interest" description="Disordered" evidence="2">
    <location>
        <begin position="409"/>
        <end position="608"/>
    </location>
</feature>
<feature type="coiled-coil region" evidence="1">
    <location>
        <begin position="1708"/>
        <end position="1742"/>
    </location>
</feature>
<feature type="region of interest" description="Disordered" evidence="2">
    <location>
        <begin position="1025"/>
        <end position="1202"/>
    </location>
</feature>
<feature type="region of interest" description="Disordered" evidence="2">
    <location>
        <begin position="703"/>
        <end position="730"/>
    </location>
</feature>
<dbReference type="Proteomes" id="UP000235392">
    <property type="component" value="Unassembled WGS sequence"/>
</dbReference>
<dbReference type="EMBL" id="PGCJ01000858">
    <property type="protein sequence ID" value="PLW17016.1"/>
    <property type="molecule type" value="Genomic_DNA"/>
</dbReference>
<feature type="compositionally biased region" description="Polar residues" evidence="2">
    <location>
        <begin position="442"/>
        <end position="458"/>
    </location>
</feature>
<evidence type="ECO:0000313" key="4">
    <source>
        <dbReference type="EMBL" id="PLW22607.1"/>
    </source>
</evidence>
<feature type="region of interest" description="Disordered" evidence="2">
    <location>
        <begin position="762"/>
        <end position="785"/>
    </location>
</feature>
<feature type="compositionally biased region" description="Low complexity" evidence="2">
    <location>
        <begin position="69"/>
        <end position="85"/>
    </location>
</feature>
<keyword evidence="1" id="KW-0175">Coiled coil</keyword>
<accession>A0A2N5TAR9</accession>
<protein>
    <submittedName>
        <fullName evidence="4">Uncharacterized protein</fullName>
    </submittedName>
</protein>
<feature type="compositionally biased region" description="Low complexity" evidence="2">
    <location>
        <begin position="523"/>
        <end position="532"/>
    </location>
</feature>
<sequence length="2179" mass="241318">MYTNQQHSKVLQQQHHLNPLNYQQQHQQPLYHHHPQHSVLHLQHRNPFPSQHYIQQPTRSSQPLPPQQQHPFSHAPQQQHPFHQQQPPPKLQYFNQAPKLPFNQPPLFFNQFHPPPTTRHFHHPSIIPSPTTPSPLPAHYKLPTPIGHQLKLSIPPQHIQSPTHITQRQSNIIQQQQQQQQQQPPSTPTLINTPRRKFKLRLPLEHTPNEQLSQDESRIRSRWIRTPLKLSPLQIYHSPELVSSEEQQLESYISRKEYSDEPPTGQRPTSIDVYLPGRELWDECRIEILSNKLTELGYPTKIVKPSNPLLNFNLTDEEEEERDLRTRLDLRERLQAFIHDHPHSSLPIPSITGVFPFPTKPTPISPSTPPPASSPASASAPPSAQPTSPIEIPKDSLSLPISALTSHSEFPLSSTSSSSSPSSVPSPLVFPSLKPTAAEFKPNNTSLLQSSHPTNPFSSIWGPPLPASQVPPTPPLLQPPSSSAHSHPMSSSTPTLNMVGEEDEEDVVTDSDPDQQEDESNPDSDPSSNAPSRLGNQQLNEAQDEDDDIPLARLQHSLQQNHLADASAQPLSARFLSAHNNHANHGESAYDADSDRQSDCTNPSDEEEAHDMMAIAGTPQQERISNGSLSTPNTRLGRSHTFGFSRLSNTRKSMSAGEGHPHNWINGFEDEEEDIVSNPSDEEEAELHHLQRTVIKSSLPEITSPRHQPAVGSTFKNSTPTSRFLLDPRVSPDPATNLAITVGRATGNVMAATGSVMSIGLVDSSSSSSPHHTHPHQPSVPKLGSASGLNAFAAEFKPSFSVSPPPIRNPSITFSDNRKASGSSQLQLNDETGIPSGSPQMKTQVMKTQGNSPLNNEAKHVDNAVVIANSAPNGTTPSIILFEHPVSSAPFQASNSLSSIPAPKELDPVSTTPDSCKKIIDPPSEQPGKDNMRSFKFPTSPTSRMVLYQSQMSHSGLSSSAVSSTVMSPLQAADKLKQTVNPLVLGASNGADPKGYPNLVIQLPASSASSRAGSADHSILLRQRSSFEDDDSGSELSPSAARTVVDQNDRGSLGYYELIPTQPRSRHPRPNEEEEQEVQLEEEKEGDEALEHRSHNSLVSLRQLQEQKRQWGQLSSTGLGQSGGSNHSDCDNDHDDGQSDVDHPSNESIQVVLDSTSPRKRESKPPQVNVPPGSPFSPFDERSLQGDPPTLRLPPPAPHVILPPTIPRLLAYKPSKNNLAQSFKTNASTSPPHVTSRDQHDEEFEGVAGIPIRNRNIAPSAASPRSPATRWFASLEDGEDLSKSKPEISTAEDETLCSSKKLDEENDDERDASTGDSSSGSSFNDVTDPKRHSSGKSHEMKSSHATNPHRQLFMSDLERLLTKKLKGLRQDLGELHSLKVDWDSLKRDAILDEINVRMGSILNNWLGGSHKEKGEGDITSSQSDDLMAAAINQWGSKTEEKLLSAIESIASSSTALGINNTQSNSEVTQKIESVLELLKSQSAATHSFNLDLDEITGRLAEAVKPQIGQLIDLTSDKSETADLILKQLKPCFAQLNNELTMMIKSLSAENAADNQHNQQPSMIGDGAGFWKDLEERLISAQIDKEQRLLEEIEKRFPKAGFEALKKSSDATLDTVHQLEAQNSTFYRDLSGQIDRVGHELGEDLKAEVEKIVGRRKEAEELIERLRAKNVELEASVIKARGEYGKIRSERAVERERQQEDQSQLSHERDALKVAGDSLREQLEVLQRDKTAAETEKNSLARQVDELKPLVDELKTHLGDSKARELRWESEKSEQKQKLESLQMTHRLHESEISTMKKEIEMKEKFYESRSTSNEREIQSLKEREMEQAAQIKSLIEDKIPLIKNFDQEIRDLIKLKSEADGEIRSLKKRITDQDEQIGNLHQSSASKQQALAMANQKLSELERRGKQESEGLKGEVEKLKAELSRVTQESEAQSQTQAQEKAGLEREMERMRVEAGQIKEEVEAVYQSIAGELKESHTRRTELEAELGSSKDVNQLLKNQLADLRAYHEKQQERITARPKSGPQQGPGLMVMDGSCRESLEWKSHHSSPARDPRYRPPSEAAADDSSSAMADFVTSTIPLNHSIHAPQPTATMARHSSSAFLQQPQTSGRSRSSSRLSTGTVTHLAIPHHHSNPADFPSPAQFAHAHRLPRSVSPTPSRASVVSRLTLDQDGWWSSQDY</sequence>
<evidence type="ECO:0000313" key="6">
    <source>
        <dbReference type="Proteomes" id="UP000235392"/>
    </source>
</evidence>
<feature type="compositionally biased region" description="Basic and acidic residues" evidence="2">
    <location>
        <begin position="2035"/>
        <end position="2057"/>
    </location>
</feature>
<organism evidence="4 6">
    <name type="scientific">Puccinia coronata f. sp. avenae</name>
    <dbReference type="NCBI Taxonomy" id="200324"/>
    <lineage>
        <taxon>Eukaryota</taxon>
        <taxon>Fungi</taxon>
        <taxon>Dikarya</taxon>
        <taxon>Basidiomycota</taxon>
        <taxon>Pucciniomycotina</taxon>
        <taxon>Pucciniomycetes</taxon>
        <taxon>Pucciniales</taxon>
        <taxon>Pucciniaceae</taxon>
        <taxon>Puccinia</taxon>
    </lineage>
</organism>
<feature type="compositionally biased region" description="Basic and acidic residues" evidence="2">
    <location>
        <begin position="1327"/>
        <end position="1342"/>
    </location>
</feature>
<reference evidence="5 6" key="1">
    <citation type="submission" date="2017-11" db="EMBL/GenBank/DDBJ databases">
        <title>De novo assembly and phasing of dikaryotic genomes from two isolates of Puccinia coronata f. sp. avenae, the causal agent of oat crown rust.</title>
        <authorList>
            <person name="Miller M.E."/>
            <person name="Zhang Y."/>
            <person name="Omidvar V."/>
            <person name="Sperschneider J."/>
            <person name="Schwessinger B."/>
            <person name="Raley C."/>
            <person name="Palmer J.M."/>
            <person name="Garnica D."/>
            <person name="Upadhyaya N."/>
            <person name="Rathjen J."/>
            <person name="Taylor J.M."/>
            <person name="Park R.F."/>
            <person name="Dodds P.N."/>
            <person name="Hirsch C.D."/>
            <person name="Kianian S.F."/>
            <person name="Figueroa M."/>
        </authorList>
    </citation>
    <scope>NUCLEOTIDE SEQUENCE [LARGE SCALE GENOMIC DNA]</scope>
    <source>
        <strain evidence="3">12NC29</strain>
        <strain evidence="4">12SD80</strain>
    </source>
</reference>
<feature type="compositionally biased region" description="Low complexity" evidence="2">
    <location>
        <begin position="374"/>
        <end position="389"/>
    </location>
</feature>
<name>A0A2N5TAR9_9BASI</name>
<feature type="region of interest" description="Disordered" evidence="2">
    <location>
        <begin position="2090"/>
        <end position="2162"/>
    </location>
</feature>
<feature type="compositionally biased region" description="Polar residues" evidence="2">
    <location>
        <begin position="1217"/>
        <end position="1233"/>
    </location>
</feature>
<comment type="caution">
    <text evidence="4">The sequence shown here is derived from an EMBL/GenBank/DDBJ whole genome shotgun (WGS) entry which is preliminary data.</text>
</comment>
<feature type="region of interest" description="Disordered" evidence="2">
    <location>
        <begin position="357"/>
        <end position="394"/>
    </location>
</feature>
<evidence type="ECO:0000313" key="5">
    <source>
        <dbReference type="Proteomes" id="UP000235388"/>
    </source>
</evidence>
<keyword evidence="5" id="KW-1185">Reference proteome</keyword>
<feature type="region of interest" description="Disordered" evidence="2">
    <location>
        <begin position="160"/>
        <end position="194"/>
    </location>
</feature>
<feature type="compositionally biased region" description="Low complexity" evidence="2">
    <location>
        <begin position="479"/>
        <end position="494"/>
    </location>
</feature>
<feature type="compositionally biased region" description="Polar residues" evidence="2">
    <location>
        <begin position="810"/>
        <end position="844"/>
    </location>
</feature>
<feature type="compositionally biased region" description="Pro residues" evidence="2">
    <location>
        <begin position="358"/>
        <end position="373"/>
    </location>
</feature>
<feature type="compositionally biased region" description="Low complexity" evidence="2">
    <location>
        <begin position="1927"/>
        <end position="1940"/>
    </location>
</feature>
<dbReference type="PANTHER" id="PTHR23159:SF31">
    <property type="entry name" value="CENTROSOME-ASSOCIATED PROTEIN CEP250 ISOFORM X1"/>
    <property type="match status" value="1"/>
</dbReference>
<evidence type="ECO:0000313" key="3">
    <source>
        <dbReference type="EMBL" id="PLW17016.1"/>
    </source>
</evidence>
<feature type="compositionally biased region" description="Low complexity" evidence="2">
    <location>
        <begin position="2107"/>
        <end position="2121"/>
    </location>
</feature>
<dbReference type="Proteomes" id="UP000235388">
    <property type="component" value="Unassembled WGS sequence"/>
</dbReference>
<dbReference type="OrthoDB" id="3357224at2759"/>
<evidence type="ECO:0000256" key="1">
    <source>
        <dbReference type="SAM" id="Coils"/>
    </source>
</evidence>